<evidence type="ECO:0000256" key="1">
    <source>
        <dbReference type="SAM" id="MobiDB-lite"/>
    </source>
</evidence>
<protein>
    <submittedName>
        <fullName evidence="2">Uncharacterized protein</fullName>
    </submittedName>
</protein>
<organism evidence="2 3">
    <name type="scientific">Macrostomum lignano</name>
    <dbReference type="NCBI Taxonomy" id="282301"/>
    <lineage>
        <taxon>Eukaryota</taxon>
        <taxon>Metazoa</taxon>
        <taxon>Spiralia</taxon>
        <taxon>Lophotrochozoa</taxon>
        <taxon>Platyhelminthes</taxon>
        <taxon>Rhabditophora</taxon>
        <taxon>Macrostomorpha</taxon>
        <taxon>Macrostomida</taxon>
        <taxon>Macrostomidae</taxon>
        <taxon>Macrostomum</taxon>
    </lineage>
</organism>
<dbReference type="Proteomes" id="UP000215902">
    <property type="component" value="Unassembled WGS sequence"/>
</dbReference>
<sequence>MADEHMSPEDDQQAAGYLYQLAPSSGQSGTDAQPVRAPWLRPDEDALLRALIAAATGTNLPLALRQLRADLEEAYQRAVTKEEVDVDARWRLMCQQMDPAATRETLDEFLQRADDYVRQRGQPCPALALLMAIAYWEAGHLQNGWLPHLRAFWDIAVEKRPERLFVEGDTVHILGWPPSTASAQGLQEADASTNDASTNDASTNNAEEPVRPPARGTAARTQRGLSYARRGGRTAGRR</sequence>
<evidence type="ECO:0000313" key="2">
    <source>
        <dbReference type="EMBL" id="PAA48571.1"/>
    </source>
</evidence>
<feature type="region of interest" description="Disordered" evidence="1">
    <location>
        <begin position="1"/>
        <end position="35"/>
    </location>
</feature>
<proteinExistence type="predicted"/>
<evidence type="ECO:0000313" key="3">
    <source>
        <dbReference type="Proteomes" id="UP000215902"/>
    </source>
</evidence>
<keyword evidence="3" id="KW-1185">Reference proteome</keyword>
<gene>
    <name evidence="2" type="ORF">BOX15_Mlig017912g4</name>
</gene>
<feature type="compositionally biased region" description="Polar residues" evidence="1">
    <location>
        <begin position="22"/>
        <end position="31"/>
    </location>
</feature>
<reference evidence="2 3" key="1">
    <citation type="submission" date="2017-06" db="EMBL/GenBank/DDBJ databases">
        <title>A platform for efficient transgenesis in Macrostomum lignano, a flatworm model organism for stem cell research.</title>
        <authorList>
            <person name="Berezikov E."/>
        </authorList>
    </citation>
    <scope>NUCLEOTIDE SEQUENCE [LARGE SCALE GENOMIC DNA]</scope>
    <source>
        <strain evidence="2">DV1</strain>
        <tissue evidence="2">Whole organism</tissue>
    </source>
</reference>
<name>A0A267DH32_9PLAT</name>
<dbReference type="AlphaFoldDB" id="A0A267DH32"/>
<feature type="region of interest" description="Disordered" evidence="1">
    <location>
        <begin position="177"/>
        <end position="238"/>
    </location>
</feature>
<feature type="compositionally biased region" description="Polar residues" evidence="1">
    <location>
        <begin position="179"/>
        <end position="206"/>
    </location>
</feature>
<accession>A0A267DH32</accession>
<comment type="caution">
    <text evidence="2">The sequence shown here is derived from an EMBL/GenBank/DDBJ whole genome shotgun (WGS) entry which is preliminary data.</text>
</comment>
<dbReference type="EMBL" id="NIVC01004115">
    <property type="protein sequence ID" value="PAA48571.1"/>
    <property type="molecule type" value="Genomic_DNA"/>
</dbReference>